<name>A0A2G5VDL3_9PELO</name>
<dbReference type="OrthoDB" id="1684102at2759"/>
<keyword evidence="3 6" id="KW-1133">Transmembrane helix</keyword>
<dbReference type="STRING" id="1611254.A0A2G5VDL3"/>
<comment type="subcellular location">
    <subcellularLocation>
        <location evidence="1">Membrane</location>
        <topology evidence="1">Multi-pass membrane protein</topology>
    </subcellularLocation>
</comment>
<keyword evidence="9" id="KW-1185">Reference proteome</keyword>
<feature type="region of interest" description="Disordered" evidence="5">
    <location>
        <begin position="1"/>
        <end position="23"/>
    </location>
</feature>
<protein>
    <recommendedName>
        <fullName evidence="7">Amino acid transporter transmembrane domain-containing protein</fullName>
    </recommendedName>
</protein>
<evidence type="ECO:0000256" key="4">
    <source>
        <dbReference type="ARBA" id="ARBA00023136"/>
    </source>
</evidence>
<evidence type="ECO:0000256" key="2">
    <source>
        <dbReference type="ARBA" id="ARBA00022692"/>
    </source>
</evidence>
<feature type="transmembrane region" description="Helical" evidence="6">
    <location>
        <begin position="173"/>
        <end position="189"/>
    </location>
</feature>
<comment type="caution">
    <text evidence="8">The sequence shown here is derived from an EMBL/GenBank/DDBJ whole genome shotgun (WGS) entry which is preliminary data.</text>
</comment>
<evidence type="ECO:0000259" key="7">
    <source>
        <dbReference type="Pfam" id="PF01490"/>
    </source>
</evidence>
<dbReference type="GO" id="GO:0005774">
    <property type="term" value="C:vacuolar membrane"/>
    <property type="evidence" value="ECO:0007669"/>
    <property type="project" value="TreeGrafter"/>
</dbReference>
<evidence type="ECO:0000256" key="3">
    <source>
        <dbReference type="ARBA" id="ARBA00022989"/>
    </source>
</evidence>
<dbReference type="InterPro" id="IPR013057">
    <property type="entry name" value="AA_transpt_TM"/>
</dbReference>
<accession>A0A2G5VDL3</accession>
<feature type="transmembrane region" description="Helical" evidence="6">
    <location>
        <begin position="382"/>
        <end position="402"/>
    </location>
</feature>
<dbReference type="EMBL" id="PDUG01000002">
    <property type="protein sequence ID" value="PIC49761.1"/>
    <property type="molecule type" value="Genomic_DNA"/>
</dbReference>
<evidence type="ECO:0000313" key="8">
    <source>
        <dbReference type="EMBL" id="PIC49761.1"/>
    </source>
</evidence>
<reference evidence="9" key="1">
    <citation type="submission" date="2017-10" db="EMBL/GenBank/DDBJ databases">
        <title>Rapid genome shrinkage in a self-fertile nematode reveals novel sperm competition proteins.</title>
        <authorList>
            <person name="Yin D."/>
            <person name="Schwarz E.M."/>
            <person name="Thomas C.G."/>
            <person name="Felde R.L."/>
            <person name="Korf I.F."/>
            <person name="Cutter A.D."/>
            <person name="Schartner C.M."/>
            <person name="Ralston E.J."/>
            <person name="Meyer B.J."/>
            <person name="Haag E.S."/>
        </authorList>
    </citation>
    <scope>NUCLEOTIDE SEQUENCE [LARGE SCALE GENOMIC DNA]</scope>
    <source>
        <strain evidence="9">JU1422</strain>
    </source>
</reference>
<dbReference type="PANTHER" id="PTHR22950:SF472">
    <property type="entry name" value="AMINO ACID TRANSPORTER TRANSMEMBRANE DOMAIN-CONTAINING PROTEIN"/>
    <property type="match status" value="1"/>
</dbReference>
<sequence>MSVSSYGGTPRGNELLPLRGSNQPTMGEMFGSRVRDSRSITADQALIHMIKVMMGTGMLSLPLAFKHSGLWLGLILLCCICLICIYCTRQLIFGQHYITFIKREQRMDYANVMRSAVELGPAWIRGHGYLFKQMVNLNMFVAQFGFCCVYFVFMADNLKQFFDQTSNIHISQAGWIALLLIPISALCTIRELKALAPLAAIANFVYLIAVVIVLQDLFSEWQPWDQLPAFGSIESLPLFFGTVMFAFEGVAVVLPIENQMNEPIHFITPNGVLNTSCVLVLLVYMTVGFFGFLRYGNDIKDTLTLNLPQTPFYQAIKVMFVLCILVSYPLQFYVPMERVEKWIKRKVKVVETKQEPLIYAIRFGGVLLTCAMAQLIPHLALFISLVGSVAGTSLTLVFPPLIELLCCYSRQELTKWVWIRNIGLMLFALVGFTTGTYASMVQIVEAFGKSDV</sequence>
<evidence type="ECO:0000256" key="6">
    <source>
        <dbReference type="SAM" id="Phobius"/>
    </source>
</evidence>
<dbReference type="Proteomes" id="UP000230233">
    <property type="component" value="Chromosome II"/>
</dbReference>
<feature type="transmembrane region" description="Helical" evidence="6">
    <location>
        <begin position="135"/>
        <end position="153"/>
    </location>
</feature>
<keyword evidence="2 6" id="KW-0812">Transmembrane</keyword>
<dbReference type="PANTHER" id="PTHR22950">
    <property type="entry name" value="AMINO ACID TRANSPORTER"/>
    <property type="match status" value="1"/>
</dbReference>
<dbReference type="AlphaFoldDB" id="A0A2G5VDL3"/>
<gene>
    <name evidence="8" type="primary">Cni-slc-36.2</name>
    <name evidence="8" type="synonym">Cnig_chr_II.g8264</name>
    <name evidence="8" type="ORF">B9Z55_008264</name>
</gene>
<feature type="transmembrane region" description="Helical" evidence="6">
    <location>
        <begin position="196"/>
        <end position="218"/>
    </location>
</feature>
<keyword evidence="4 6" id="KW-0472">Membrane</keyword>
<feature type="transmembrane region" description="Helical" evidence="6">
    <location>
        <begin position="70"/>
        <end position="88"/>
    </location>
</feature>
<organism evidence="8 9">
    <name type="scientific">Caenorhabditis nigoni</name>
    <dbReference type="NCBI Taxonomy" id="1611254"/>
    <lineage>
        <taxon>Eukaryota</taxon>
        <taxon>Metazoa</taxon>
        <taxon>Ecdysozoa</taxon>
        <taxon>Nematoda</taxon>
        <taxon>Chromadorea</taxon>
        <taxon>Rhabditida</taxon>
        <taxon>Rhabditina</taxon>
        <taxon>Rhabditomorpha</taxon>
        <taxon>Rhabditoidea</taxon>
        <taxon>Rhabditidae</taxon>
        <taxon>Peloderinae</taxon>
        <taxon>Caenorhabditis</taxon>
    </lineage>
</organism>
<feature type="transmembrane region" description="Helical" evidence="6">
    <location>
        <begin position="315"/>
        <end position="336"/>
    </location>
</feature>
<dbReference type="GO" id="GO:0015179">
    <property type="term" value="F:L-amino acid transmembrane transporter activity"/>
    <property type="evidence" value="ECO:0007669"/>
    <property type="project" value="TreeGrafter"/>
</dbReference>
<feature type="transmembrane region" description="Helical" evidence="6">
    <location>
        <begin position="357"/>
        <end position="376"/>
    </location>
</feature>
<evidence type="ECO:0000256" key="5">
    <source>
        <dbReference type="SAM" id="MobiDB-lite"/>
    </source>
</evidence>
<evidence type="ECO:0000256" key="1">
    <source>
        <dbReference type="ARBA" id="ARBA00004141"/>
    </source>
</evidence>
<feature type="transmembrane region" description="Helical" evidence="6">
    <location>
        <begin position="238"/>
        <end position="256"/>
    </location>
</feature>
<feature type="transmembrane region" description="Helical" evidence="6">
    <location>
        <begin position="277"/>
        <end position="295"/>
    </location>
</feature>
<feature type="transmembrane region" description="Helical" evidence="6">
    <location>
        <begin position="422"/>
        <end position="444"/>
    </location>
</feature>
<feature type="domain" description="Amino acid transporter transmembrane" evidence="7">
    <location>
        <begin position="39"/>
        <end position="439"/>
    </location>
</feature>
<evidence type="ECO:0000313" key="9">
    <source>
        <dbReference type="Proteomes" id="UP000230233"/>
    </source>
</evidence>
<dbReference type="Pfam" id="PF01490">
    <property type="entry name" value="Aa_trans"/>
    <property type="match status" value="1"/>
</dbReference>
<proteinExistence type="predicted"/>